<dbReference type="AlphaFoldDB" id="A0A0E1WVX8"/>
<dbReference type="Proteomes" id="UP000004659">
    <property type="component" value="Unassembled WGS sequence"/>
</dbReference>
<evidence type="ECO:0000313" key="1">
    <source>
        <dbReference type="EMBL" id="EEZ28975.1"/>
    </source>
</evidence>
<reference evidence="1" key="1">
    <citation type="submission" date="2009-01" db="EMBL/GenBank/DDBJ databases">
        <title>The Genome Sequence of Brucella pinnipedialis M292/94/1.</title>
        <authorList>
            <consortium name="The Broad Institute Genome Sequencing Platform"/>
            <person name="Ward D."/>
            <person name="Young S.K."/>
            <person name="Kodira C.D."/>
            <person name="Zeng Q."/>
            <person name="Koehrsen M."/>
            <person name="Alvarado L."/>
            <person name="Berlin A."/>
            <person name="Borenstein D."/>
            <person name="Chen Z."/>
            <person name="Engels R."/>
            <person name="Freedman E."/>
            <person name="Gellesch M."/>
            <person name="Goldberg J."/>
            <person name="Griggs A."/>
            <person name="Gujja S."/>
            <person name="Heiman D."/>
            <person name="Hepburn T."/>
            <person name="Howarth C."/>
            <person name="Jen D."/>
            <person name="Larson L."/>
            <person name="Lewis B."/>
            <person name="Mehta T."/>
            <person name="Park D."/>
            <person name="Pearson M."/>
            <person name="Roberts A."/>
            <person name="Saif S."/>
            <person name="Shea T."/>
            <person name="Shenoy N."/>
            <person name="Sisk P."/>
            <person name="Stolte C."/>
            <person name="Sykes S."/>
            <person name="Walk T."/>
            <person name="White J."/>
            <person name="Yandava C."/>
            <person name="Whatmore A.M."/>
            <person name="Perrett L.L."/>
            <person name="O'Callaghan D."/>
            <person name="Nusbaum C."/>
            <person name="Galagan J."/>
            <person name="Birren B."/>
        </authorList>
    </citation>
    <scope>NUCLEOTIDE SEQUENCE [LARGE SCALE GENOMIC DNA]</scope>
    <source>
        <strain evidence="1">M292/94/1</strain>
    </source>
</reference>
<proteinExistence type="predicted"/>
<protein>
    <submittedName>
        <fullName evidence="1">Uncharacterized protein</fullName>
    </submittedName>
</protein>
<sequence>MQRRATRREMFIYIEQLIDELAKLAKQAQNPMLVYLLEMAQEEARDSIEQVTAQD</sequence>
<dbReference type="EMBL" id="EQ999534">
    <property type="protein sequence ID" value="EEZ28975.1"/>
    <property type="molecule type" value="Genomic_DNA"/>
</dbReference>
<organism evidence="1">
    <name type="scientific">Brucella pinnipedialis M292/94/1</name>
    <dbReference type="NCBI Taxonomy" id="520462"/>
    <lineage>
        <taxon>Bacteria</taxon>
        <taxon>Pseudomonadati</taxon>
        <taxon>Pseudomonadota</taxon>
        <taxon>Alphaproteobacteria</taxon>
        <taxon>Hyphomicrobiales</taxon>
        <taxon>Brucellaceae</taxon>
        <taxon>Brucella/Ochrobactrum group</taxon>
        <taxon>Brucella</taxon>
    </lineage>
</organism>
<accession>A0A0E1WVX8</accession>
<dbReference type="HOGENOM" id="CLU_3023048_0_0_5"/>
<gene>
    <name evidence="1" type="ORF">BALG_02328</name>
</gene>
<name>A0A0E1WVX8_9HYPH</name>